<keyword evidence="1" id="KW-1133">Transmembrane helix</keyword>
<keyword evidence="1" id="KW-0472">Membrane</keyword>
<accession>A0A3B0CJ68</accession>
<keyword evidence="1" id="KW-0812">Transmembrane</keyword>
<evidence type="ECO:0000313" key="2">
    <source>
        <dbReference type="EMBL" id="RKN84026.1"/>
    </source>
</evidence>
<gene>
    <name evidence="2" type="ORF">D7M11_15745</name>
</gene>
<dbReference type="AlphaFoldDB" id="A0A3B0CJ68"/>
<feature type="transmembrane region" description="Helical" evidence="1">
    <location>
        <begin position="307"/>
        <end position="329"/>
    </location>
</feature>
<sequence length="386" mass="43984">MLGTFLSLRTKLTVTIALFTVIVVFIISAFDYYQLKQNIVSEKALQYQLIDDQILHSLKNVDLVYSVFEQDMENQMRNALEEMAKRYRGNPDLSRWNFAALKQSFNSMDIFVIDRSIKVAYSNIDKEVGLDFSNAGDFTALLKKRIDGSEFTADGMEVSVNTGAIKKFAYLPTYDHKYLLEVGINLQDSSLFDTFNFLDESATILQKYNIVKDITIYSHDGYALGKQGEDGKALKIAERLKPAFTEAFQSQQIRGYTETAEGKELVHRFSPYRLDDKSTDLSRSRVIEIVFDNTSLNQMLAGRLKDALLKIVIAVAAALIISFIISRLITRPIARMKQLSSARLCDARRYIGAVQRGRPLFRHPAGRVQRSLRAAQHVDRPYRRRG</sequence>
<dbReference type="Proteomes" id="UP000282311">
    <property type="component" value="Unassembled WGS sequence"/>
</dbReference>
<dbReference type="RefSeq" id="WP_120748189.1">
    <property type="nucleotide sequence ID" value="NZ_RBAH01000010.1"/>
</dbReference>
<evidence type="ECO:0000256" key="1">
    <source>
        <dbReference type="SAM" id="Phobius"/>
    </source>
</evidence>
<dbReference type="EMBL" id="RBAH01000010">
    <property type="protein sequence ID" value="RKN84026.1"/>
    <property type="molecule type" value="Genomic_DNA"/>
</dbReference>
<feature type="transmembrane region" description="Helical" evidence="1">
    <location>
        <begin position="12"/>
        <end position="33"/>
    </location>
</feature>
<dbReference type="OrthoDB" id="9759607at2"/>
<organism evidence="2 3">
    <name type="scientific">Paenibacillus ginsengarvi</name>
    <dbReference type="NCBI Taxonomy" id="400777"/>
    <lineage>
        <taxon>Bacteria</taxon>
        <taxon>Bacillati</taxon>
        <taxon>Bacillota</taxon>
        <taxon>Bacilli</taxon>
        <taxon>Bacillales</taxon>
        <taxon>Paenibacillaceae</taxon>
        <taxon>Paenibacillus</taxon>
    </lineage>
</organism>
<evidence type="ECO:0000313" key="3">
    <source>
        <dbReference type="Proteomes" id="UP000282311"/>
    </source>
</evidence>
<name>A0A3B0CJ68_9BACL</name>
<proteinExistence type="predicted"/>
<comment type="caution">
    <text evidence="2">The sequence shown here is derived from an EMBL/GenBank/DDBJ whole genome shotgun (WGS) entry which is preliminary data.</text>
</comment>
<keyword evidence="3" id="KW-1185">Reference proteome</keyword>
<protein>
    <submittedName>
        <fullName evidence="2">Uncharacterized protein</fullName>
    </submittedName>
</protein>
<reference evidence="2 3" key="1">
    <citation type="journal article" date="2007" name="Int. J. Syst. Evol. Microbiol.">
        <title>Paenibacillus ginsengarvi sp. nov., isolated from soil from ginseng cultivation.</title>
        <authorList>
            <person name="Yoon M.H."/>
            <person name="Ten L.N."/>
            <person name="Im W.T."/>
        </authorList>
    </citation>
    <scope>NUCLEOTIDE SEQUENCE [LARGE SCALE GENOMIC DNA]</scope>
    <source>
        <strain evidence="2 3">KCTC 13059</strain>
    </source>
</reference>